<dbReference type="Proteomes" id="UP000327030">
    <property type="component" value="Chromosome 1"/>
</dbReference>
<evidence type="ECO:0000313" key="2">
    <source>
        <dbReference type="EMBL" id="QFJ55032.1"/>
    </source>
</evidence>
<gene>
    <name evidence="2" type="ORF">FXF36_09230</name>
</gene>
<evidence type="ECO:0000256" key="1">
    <source>
        <dbReference type="SAM" id="Phobius"/>
    </source>
</evidence>
<organism evidence="2 3">
    <name type="scientific">Pseudobutyrivibrio xylanivorans</name>
    <dbReference type="NCBI Taxonomy" id="185007"/>
    <lineage>
        <taxon>Bacteria</taxon>
        <taxon>Bacillati</taxon>
        <taxon>Bacillota</taxon>
        <taxon>Clostridia</taxon>
        <taxon>Lachnospirales</taxon>
        <taxon>Lachnospiraceae</taxon>
        <taxon>Pseudobutyrivibrio</taxon>
    </lineage>
</organism>
<reference evidence="3" key="1">
    <citation type="submission" date="2019-08" db="EMBL/GenBank/DDBJ databases">
        <title>Complete Genome Sequence of the Polysaccharide-Degrading Rumen Bacterium Pseudobutyrivibrio xylanivorans MA3014.</title>
        <authorList>
            <person name="Palevich N."/>
            <person name="Maclean P.H."/>
            <person name="Kelly W.J."/>
            <person name="Leahy S.C."/>
            <person name="Rakonjac J."/>
            <person name="Attwood G.T."/>
        </authorList>
    </citation>
    <scope>NUCLEOTIDE SEQUENCE [LARGE SCALE GENOMIC DNA]</scope>
    <source>
        <strain evidence="3">MA3014</strain>
    </source>
</reference>
<dbReference type="Pfam" id="PF16152">
    <property type="entry name" value="DUF4860"/>
    <property type="match status" value="1"/>
</dbReference>
<accession>A0A5P6VRJ6</accession>
<dbReference type="KEGG" id="pxv:FXF36_09230"/>
<dbReference type="AlphaFoldDB" id="A0A5P6VRJ6"/>
<dbReference type="EMBL" id="CP043028">
    <property type="protein sequence ID" value="QFJ55032.1"/>
    <property type="molecule type" value="Genomic_DNA"/>
</dbReference>
<keyword evidence="1" id="KW-1133">Transmembrane helix</keyword>
<keyword evidence="1" id="KW-0472">Membrane</keyword>
<keyword evidence="1" id="KW-0812">Transmembrane</keyword>
<proteinExistence type="predicted"/>
<dbReference type="RefSeq" id="WP_151623483.1">
    <property type="nucleotide sequence ID" value="NZ_CP043028.1"/>
</dbReference>
<protein>
    <submittedName>
        <fullName evidence="2">DUF4860 domain-containing protein</fullName>
    </submittedName>
</protein>
<dbReference type="InterPro" id="IPR032340">
    <property type="entry name" value="DUF4860"/>
</dbReference>
<feature type="transmembrane region" description="Helical" evidence="1">
    <location>
        <begin position="12"/>
        <end position="37"/>
    </location>
</feature>
<evidence type="ECO:0000313" key="3">
    <source>
        <dbReference type="Proteomes" id="UP000327030"/>
    </source>
</evidence>
<sequence>MSINKGRVRKHNIDIMFLMVLFLIFTFSAVSVLLMAVNSYKSVVHANEENANARTAIAYVREKVRQHDSASAVGLTVLDGCDAIKLSEENDTALYIYWYEGYLMELTVKEGASVTADFGNKIMEISEMEISCENNQLIRINVEDSSGNSEHVLIGVKSGGGL</sequence>
<name>A0A5P6VRJ6_PSEXY</name>
<dbReference type="OrthoDB" id="1863061at2"/>